<proteinExistence type="predicted"/>
<sequence>MDLCLVGKVIGPRPAYKEGIEKAMKGVWKINHRFQVEELSSKNVFQFFFRSREDRQRVFGGGPWTIDKQLISCMTELFAKEWGEQISKLEDIKIVNGTMKALDCPLRDFAGDNPNFDSGRFSSWMCAPGSPPRDRYRFNKKRDESPNNRPIMTMGEASRIDSAVERNRDDCIGGDKVMMETVTGSEAAVVDVVPEKKKGKEVAVDIGLTGKGRYVPLNSGSSPRAGGSGKRKMDGDYTNEVVKKGRTEEMSDMTPGILNTIFAKSAEQTRQEPFVTYVGMPRDWGTPMR</sequence>
<organism evidence="2 3">
    <name type="scientific">Cannabis sativa</name>
    <name type="common">Hemp</name>
    <name type="synonym">Marijuana</name>
    <dbReference type="NCBI Taxonomy" id="3483"/>
    <lineage>
        <taxon>Eukaryota</taxon>
        <taxon>Viridiplantae</taxon>
        <taxon>Streptophyta</taxon>
        <taxon>Embryophyta</taxon>
        <taxon>Tracheophyta</taxon>
        <taxon>Spermatophyta</taxon>
        <taxon>Magnoliopsida</taxon>
        <taxon>eudicotyledons</taxon>
        <taxon>Gunneridae</taxon>
        <taxon>Pentapetalae</taxon>
        <taxon>rosids</taxon>
        <taxon>fabids</taxon>
        <taxon>Rosales</taxon>
        <taxon>Cannabaceae</taxon>
        <taxon>Cannabis</taxon>
    </lineage>
</organism>
<evidence type="ECO:0000313" key="3">
    <source>
        <dbReference type="Proteomes" id="UP000525078"/>
    </source>
</evidence>
<protein>
    <recommendedName>
        <fullName evidence="1">DUF4283 domain-containing protein</fullName>
    </recommendedName>
</protein>
<dbReference type="Proteomes" id="UP000525078">
    <property type="component" value="Unassembled WGS sequence"/>
</dbReference>
<dbReference type="AlphaFoldDB" id="A0A7J6FYV0"/>
<accession>A0A7J6FYV0</accession>
<evidence type="ECO:0000313" key="2">
    <source>
        <dbReference type="EMBL" id="KAF4375921.1"/>
    </source>
</evidence>
<evidence type="ECO:0000259" key="1">
    <source>
        <dbReference type="Pfam" id="PF14111"/>
    </source>
</evidence>
<feature type="domain" description="DUF4283" evidence="1">
    <location>
        <begin position="3"/>
        <end position="71"/>
    </location>
</feature>
<reference evidence="2 3" key="1">
    <citation type="journal article" date="2020" name="bioRxiv">
        <title>Sequence and annotation of 42 cannabis genomes reveals extensive copy number variation in cannabinoid synthesis and pathogen resistance genes.</title>
        <authorList>
            <person name="Mckernan K.J."/>
            <person name="Helbert Y."/>
            <person name="Kane L.T."/>
            <person name="Ebling H."/>
            <person name="Zhang L."/>
            <person name="Liu B."/>
            <person name="Eaton Z."/>
            <person name="Mclaughlin S."/>
            <person name="Kingan S."/>
            <person name="Baybayan P."/>
            <person name="Concepcion G."/>
            <person name="Jordan M."/>
            <person name="Riva A."/>
            <person name="Barbazuk W."/>
            <person name="Harkins T."/>
        </authorList>
    </citation>
    <scope>NUCLEOTIDE SEQUENCE [LARGE SCALE GENOMIC DNA]</scope>
    <source>
        <strain evidence="3">cv. Jamaican Lion 4</strain>
        <tissue evidence="2">Leaf</tissue>
    </source>
</reference>
<name>A0A7J6FYV0_CANSA</name>
<dbReference type="EMBL" id="JAATIP010000088">
    <property type="protein sequence ID" value="KAF4375921.1"/>
    <property type="molecule type" value="Genomic_DNA"/>
</dbReference>
<dbReference type="Pfam" id="PF14111">
    <property type="entry name" value="DUF4283"/>
    <property type="match status" value="1"/>
</dbReference>
<comment type="caution">
    <text evidence="2">The sequence shown here is derived from an EMBL/GenBank/DDBJ whole genome shotgun (WGS) entry which is preliminary data.</text>
</comment>
<dbReference type="InterPro" id="IPR025558">
    <property type="entry name" value="DUF4283"/>
</dbReference>
<gene>
    <name evidence="2" type="ORF">F8388_005011</name>
</gene>